<dbReference type="InterPro" id="IPR036691">
    <property type="entry name" value="Endo/exonu/phosph_ase_sf"/>
</dbReference>
<dbReference type="SUPFAM" id="SSF57903">
    <property type="entry name" value="FYVE/PHD zinc finger"/>
    <property type="match status" value="1"/>
</dbReference>
<sequence>GVRCAGLCGKTFHVKCSGASFKELRTRDVQAWYCSKCSLPPLSDSFFDDSDTEGDIDQVQVEGGMEAENEIWADFDQKANNHRSNLKLGHINANSIGGFKFNEIKTWLQSGRLDVLIISETKIDATFPNSMFHVEGFRLSRCDRKAGGGGLMVFVRSDICFIRVKELKGLSSDTWSTFKTESIVLKVKLPKTWITVVGIYRPPSIVRSQWTRELSVS</sequence>
<dbReference type="InterPro" id="IPR011011">
    <property type="entry name" value="Znf_FYVE_PHD"/>
</dbReference>
<dbReference type="Proteomes" id="UP001159405">
    <property type="component" value="Unassembled WGS sequence"/>
</dbReference>
<reference evidence="1 2" key="1">
    <citation type="submission" date="2022-05" db="EMBL/GenBank/DDBJ databases">
        <authorList>
            <consortium name="Genoscope - CEA"/>
            <person name="William W."/>
        </authorList>
    </citation>
    <scope>NUCLEOTIDE SEQUENCE [LARGE SCALE GENOMIC DNA]</scope>
</reference>
<proteinExistence type="predicted"/>
<name>A0ABN8MTF7_9CNID</name>
<evidence type="ECO:0000313" key="1">
    <source>
        <dbReference type="EMBL" id="CAH3032649.1"/>
    </source>
</evidence>
<evidence type="ECO:0000313" key="2">
    <source>
        <dbReference type="Proteomes" id="UP001159405"/>
    </source>
</evidence>
<dbReference type="SUPFAM" id="SSF56219">
    <property type="entry name" value="DNase I-like"/>
    <property type="match status" value="1"/>
</dbReference>
<feature type="non-terminal residue" evidence="1">
    <location>
        <position position="1"/>
    </location>
</feature>
<dbReference type="EMBL" id="CALNXK010000001">
    <property type="protein sequence ID" value="CAH3032649.1"/>
    <property type="molecule type" value="Genomic_DNA"/>
</dbReference>
<protein>
    <recommendedName>
        <fullName evidence="3">PHD-type domain-containing protein</fullName>
    </recommendedName>
</protein>
<evidence type="ECO:0008006" key="3">
    <source>
        <dbReference type="Google" id="ProtNLM"/>
    </source>
</evidence>
<keyword evidence="2" id="KW-1185">Reference proteome</keyword>
<organism evidence="1 2">
    <name type="scientific">Porites lobata</name>
    <dbReference type="NCBI Taxonomy" id="104759"/>
    <lineage>
        <taxon>Eukaryota</taxon>
        <taxon>Metazoa</taxon>
        <taxon>Cnidaria</taxon>
        <taxon>Anthozoa</taxon>
        <taxon>Hexacorallia</taxon>
        <taxon>Scleractinia</taxon>
        <taxon>Fungiina</taxon>
        <taxon>Poritidae</taxon>
        <taxon>Porites</taxon>
    </lineage>
</organism>
<dbReference type="InterPro" id="IPR013083">
    <property type="entry name" value="Znf_RING/FYVE/PHD"/>
</dbReference>
<dbReference type="Gene3D" id="3.60.10.10">
    <property type="entry name" value="Endonuclease/exonuclease/phosphatase"/>
    <property type="match status" value="1"/>
</dbReference>
<dbReference type="Gene3D" id="3.30.40.10">
    <property type="entry name" value="Zinc/RING finger domain, C3HC4 (zinc finger)"/>
    <property type="match status" value="1"/>
</dbReference>
<gene>
    <name evidence="1" type="ORF">PLOB_00000139</name>
</gene>
<comment type="caution">
    <text evidence="1">The sequence shown here is derived from an EMBL/GenBank/DDBJ whole genome shotgun (WGS) entry which is preliminary data.</text>
</comment>
<accession>A0ABN8MTF7</accession>